<dbReference type="PANTHER" id="PTHR18964">
    <property type="entry name" value="ROK (REPRESSOR, ORF, KINASE) FAMILY"/>
    <property type="match status" value="1"/>
</dbReference>
<dbReference type="EMBL" id="VXLC01000031">
    <property type="protein sequence ID" value="KAA8881890.1"/>
    <property type="molecule type" value="Genomic_DNA"/>
</dbReference>
<gene>
    <name evidence="2" type="ORF">F3087_40180</name>
</gene>
<name>A0A5N0DZS4_9NOCA</name>
<sequence length="295" mass="29535">MTVLAFEINGSGFAAGLVGAEDIQRLPAAAGDPWARCRELLLEVAGGIEITAVGIACQGPIDMGAGIIAPADIREWRAGFDVAAAVRDLFPAASVHVALDGVCLALAERNFGGTNDTVDALSINVSDRVSGGIMTGGLIVAGRTGNAGHIGHVLVPGFDETCVCGGHGCLDAVAGGRSAVNWARERGWSGESGQALVEAARLGEPIPIAALGRAGTALGRAIASVAALLDIDLVIVGGTLAQAGPELWKPLGAEISAHARMAFLPGLRVVPSGLAELGVLAGAGLLAMMGTGQTE</sequence>
<accession>A0A5N0DZS4</accession>
<dbReference type="Gene3D" id="3.30.420.40">
    <property type="match status" value="2"/>
</dbReference>
<dbReference type="InterPro" id="IPR000600">
    <property type="entry name" value="ROK"/>
</dbReference>
<evidence type="ECO:0000313" key="2">
    <source>
        <dbReference type="EMBL" id="KAA8881890.1"/>
    </source>
</evidence>
<dbReference type="SUPFAM" id="SSF53067">
    <property type="entry name" value="Actin-like ATPase domain"/>
    <property type="match status" value="1"/>
</dbReference>
<evidence type="ECO:0000313" key="3">
    <source>
        <dbReference type="Proteomes" id="UP000323876"/>
    </source>
</evidence>
<evidence type="ECO:0000256" key="1">
    <source>
        <dbReference type="ARBA" id="ARBA00006479"/>
    </source>
</evidence>
<reference evidence="2 3" key="1">
    <citation type="submission" date="2019-09" db="EMBL/GenBank/DDBJ databases">
        <authorList>
            <person name="Wang X."/>
        </authorList>
    </citation>
    <scope>NUCLEOTIDE SEQUENCE [LARGE SCALE GENOMIC DNA]</scope>
    <source>
        <strain evidence="2 3">CICC 11023</strain>
    </source>
</reference>
<dbReference type="Pfam" id="PF00480">
    <property type="entry name" value="ROK"/>
    <property type="match status" value="1"/>
</dbReference>
<organism evidence="2 3">
    <name type="scientific">Nocardia colli</name>
    <dbReference type="NCBI Taxonomy" id="2545717"/>
    <lineage>
        <taxon>Bacteria</taxon>
        <taxon>Bacillati</taxon>
        <taxon>Actinomycetota</taxon>
        <taxon>Actinomycetes</taxon>
        <taxon>Mycobacteriales</taxon>
        <taxon>Nocardiaceae</taxon>
        <taxon>Nocardia</taxon>
    </lineage>
</organism>
<comment type="similarity">
    <text evidence="1">Belongs to the ROK (NagC/XylR) family.</text>
</comment>
<dbReference type="InterPro" id="IPR043129">
    <property type="entry name" value="ATPase_NBD"/>
</dbReference>
<keyword evidence="3" id="KW-1185">Reference proteome</keyword>
<dbReference type="AlphaFoldDB" id="A0A5N0DZS4"/>
<dbReference type="RefSeq" id="WP_150407415.1">
    <property type="nucleotide sequence ID" value="NZ_VXLC01000031.1"/>
</dbReference>
<dbReference type="Proteomes" id="UP000323876">
    <property type="component" value="Unassembled WGS sequence"/>
</dbReference>
<protein>
    <submittedName>
        <fullName evidence="2">ROK family protein</fullName>
    </submittedName>
</protein>
<dbReference type="PANTHER" id="PTHR18964:SF169">
    <property type="entry name" value="N-ACETYLMANNOSAMINE KINASE"/>
    <property type="match status" value="1"/>
</dbReference>
<comment type="caution">
    <text evidence="2">The sequence shown here is derived from an EMBL/GenBank/DDBJ whole genome shotgun (WGS) entry which is preliminary data.</text>
</comment>
<dbReference type="OrthoDB" id="8772678at2"/>
<proteinExistence type="inferred from homology"/>